<evidence type="ECO:0000256" key="2">
    <source>
        <dbReference type="ARBA" id="ARBA00022692"/>
    </source>
</evidence>
<keyword evidence="3 5" id="KW-1133">Transmembrane helix</keyword>
<evidence type="ECO:0000256" key="5">
    <source>
        <dbReference type="RuleBase" id="RU363041"/>
    </source>
</evidence>
<evidence type="ECO:0000256" key="3">
    <source>
        <dbReference type="ARBA" id="ARBA00022989"/>
    </source>
</evidence>
<feature type="transmembrane region" description="Helical" evidence="5">
    <location>
        <begin position="246"/>
        <end position="263"/>
    </location>
</feature>
<keyword evidence="2 5" id="KW-0812">Transmembrane</keyword>
<feature type="transmembrane region" description="Helical" evidence="5">
    <location>
        <begin position="184"/>
        <end position="206"/>
    </location>
</feature>
<reference evidence="6 7" key="1">
    <citation type="journal article" date="2016" name="Sci. Rep.">
        <title>Metabolic traits of an uncultured archaeal lineage -MSBL1- from brine pools of the Red Sea.</title>
        <authorList>
            <person name="Mwirichia R."/>
            <person name="Alam I."/>
            <person name="Rashid M."/>
            <person name="Vinu M."/>
            <person name="Ba-Alawi W."/>
            <person name="Anthony Kamau A."/>
            <person name="Kamanda Ngugi D."/>
            <person name="Goker M."/>
            <person name="Klenk H.P."/>
            <person name="Bajic V."/>
            <person name="Stingl U."/>
        </authorList>
    </citation>
    <scope>NUCLEOTIDE SEQUENCE [LARGE SCALE GENOMIC DNA]</scope>
    <source>
        <strain evidence="6">SCGC-AAA259A05</strain>
    </source>
</reference>
<evidence type="ECO:0000313" key="7">
    <source>
        <dbReference type="Proteomes" id="UP000070163"/>
    </source>
</evidence>
<dbReference type="Proteomes" id="UP000070163">
    <property type="component" value="Unassembled WGS sequence"/>
</dbReference>
<dbReference type="AlphaFoldDB" id="A0A133U7R0"/>
<sequence length="264" mass="28404">MEVILSIVVLIFAFDLLNSSAGMGLGTLSAPVLFLMGYDIHQVIPVLVIDAAISGWISGWFHQEFENVNFSFKRPLNQATRTLLIIAGIGCFTIFIGVFFTYFLLKDLLTDEVVKTYVGILVIMMAGMGLTNFREKGGGEYNPKLLTLFAGVAGLNKGISGGGYGPVMVLGEILSGVYEKTAAAISQTSEGIVSTAGAITFFTILTAGGQIDLVLLPSIFTGTFFASILAPYFVRVFPNKVWRVLIPGYALTVGSLFLIKVLLF</sequence>
<proteinExistence type="inferred from homology"/>
<feature type="transmembrane region" description="Helical" evidence="5">
    <location>
        <begin position="43"/>
        <end position="61"/>
    </location>
</feature>
<dbReference type="EMBL" id="LHXJ01000052">
    <property type="protein sequence ID" value="KXA90207.1"/>
    <property type="molecule type" value="Genomic_DNA"/>
</dbReference>
<evidence type="ECO:0000256" key="1">
    <source>
        <dbReference type="ARBA" id="ARBA00004141"/>
    </source>
</evidence>
<dbReference type="Pfam" id="PF01925">
    <property type="entry name" value="TauE"/>
    <property type="match status" value="1"/>
</dbReference>
<keyword evidence="4 5" id="KW-0472">Membrane</keyword>
<evidence type="ECO:0000313" key="6">
    <source>
        <dbReference type="EMBL" id="KXA90207.1"/>
    </source>
</evidence>
<keyword evidence="7" id="KW-1185">Reference proteome</keyword>
<comment type="subcellular location">
    <subcellularLocation>
        <location evidence="5">Cell membrane</location>
        <topology evidence="5">Multi-pass membrane protein</topology>
    </subcellularLocation>
    <subcellularLocation>
        <location evidence="1">Membrane</location>
        <topology evidence="1">Multi-pass membrane protein</topology>
    </subcellularLocation>
</comment>
<feature type="transmembrane region" description="Helical" evidence="5">
    <location>
        <begin position="82"/>
        <end position="104"/>
    </location>
</feature>
<keyword evidence="5" id="KW-1003">Cell membrane</keyword>
<feature type="transmembrane region" description="Helical" evidence="5">
    <location>
        <begin position="116"/>
        <end position="133"/>
    </location>
</feature>
<dbReference type="PANTHER" id="PTHR43701:SF2">
    <property type="entry name" value="MEMBRANE TRANSPORTER PROTEIN YJNA-RELATED"/>
    <property type="match status" value="1"/>
</dbReference>
<evidence type="ECO:0000256" key="4">
    <source>
        <dbReference type="ARBA" id="ARBA00023136"/>
    </source>
</evidence>
<comment type="similarity">
    <text evidence="5">Belongs to the 4-toluene sulfonate uptake permease (TSUP) (TC 2.A.102) family.</text>
</comment>
<comment type="caution">
    <text evidence="6">The sequence shown here is derived from an EMBL/GenBank/DDBJ whole genome shotgun (WGS) entry which is preliminary data.</text>
</comment>
<dbReference type="InterPro" id="IPR051598">
    <property type="entry name" value="TSUP/Inactive_protease-like"/>
</dbReference>
<dbReference type="GO" id="GO:0005886">
    <property type="term" value="C:plasma membrane"/>
    <property type="evidence" value="ECO:0007669"/>
    <property type="project" value="UniProtKB-SubCell"/>
</dbReference>
<dbReference type="InterPro" id="IPR002781">
    <property type="entry name" value="TM_pro_TauE-like"/>
</dbReference>
<feature type="transmembrane region" description="Helical" evidence="5">
    <location>
        <begin position="145"/>
        <end position="164"/>
    </location>
</feature>
<name>A0A133U7R0_9EURY</name>
<organism evidence="6 7">
    <name type="scientific">candidate division MSBL1 archaeon SCGC-AAA259A05</name>
    <dbReference type="NCBI Taxonomy" id="1698259"/>
    <lineage>
        <taxon>Archaea</taxon>
        <taxon>Methanobacteriati</taxon>
        <taxon>Methanobacteriota</taxon>
        <taxon>candidate division MSBL1</taxon>
    </lineage>
</organism>
<accession>A0A133U7R0</accession>
<protein>
    <recommendedName>
        <fullName evidence="5">Probable membrane transporter protein</fullName>
    </recommendedName>
</protein>
<gene>
    <name evidence="6" type="ORF">AKJ57_04355</name>
</gene>
<feature type="transmembrane region" description="Helical" evidence="5">
    <location>
        <begin position="213"/>
        <end position="234"/>
    </location>
</feature>
<dbReference type="PANTHER" id="PTHR43701">
    <property type="entry name" value="MEMBRANE TRANSPORTER PROTEIN MJ0441-RELATED"/>
    <property type="match status" value="1"/>
</dbReference>